<dbReference type="SUPFAM" id="SSF74653">
    <property type="entry name" value="TolA/TonB C-terminal domain"/>
    <property type="match status" value="1"/>
</dbReference>
<evidence type="ECO:0000256" key="3">
    <source>
        <dbReference type="ARBA" id="ARBA00022989"/>
    </source>
</evidence>
<feature type="region of interest" description="Disordered" evidence="5">
    <location>
        <begin position="53"/>
        <end position="219"/>
    </location>
</feature>
<evidence type="ECO:0000313" key="6">
    <source>
        <dbReference type="EMBL" id="ODC03429.1"/>
    </source>
</evidence>
<sequence>MRKSGQWSLSTCLAILVHVAVAVPLIWQWESWPKQSRQSAPVIVQASLVSEDPAKVRAEKAREAARQRLEAEREAQARRKEAAEEEARQRAEAQAKAKREAEAKAAAEREAQARREAEAKAAEEKRQAEKAARERELALKRKQEAEERARQEQARREAQAKAERERQEAEARAQRQREEAARKQAEAEQARKAREAAEREARLKAAEARRRAEEAAERARIQAGKSALGDRLKAVIADQWSRPPGTTPQMEVEVALTLLPSGELLDAKISQSSGNAAFDRSAVQAAFAAAPFNEFLDYSVAVRNEARHITISFKAEDLAQ</sequence>
<keyword evidence="3" id="KW-1133">Transmembrane helix</keyword>
<keyword evidence="2" id="KW-0812">Transmembrane</keyword>
<dbReference type="NCBIfam" id="TIGR01352">
    <property type="entry name" value="tonB_Cterm"/>
    <property type="match status" value="1"/>
</dbReference>
<evidence type="ECO:0000313" key="7">
    <source>
        <dbReference type="Proteomes" id="UP000094291"/>
    </source>
</evidence>
<keyword evidence="4" id="KW-0472">Membrane</keyword>
<dbReference type="GO" id="GO:0016020">
    <property type="term" value="C:membrane"/>
    <property type="evidence" value="ECO:0007669"/>
    <property type="project" value="UniProtKB-SubCell"/>
</dbReference>
<protein>
    <recommendedName>
        <fullName evidence="8">Protein TolA</fullName>
    </recommendedName>
</protein>
<reference evidence="6 7" key="1">
    <citation type="submission" date="2016-08" db="EMBL/GenBank/DDBJ databases">
        <authorList>
            <person name="Seilhamer J.J."/>
        </authorList>
    </citation>
    <scope>NUCLEOTIDE SEQUENCE [LARGE SCALE GENOMIC DNA]</scope>
    <source>
        <strain evidence="6 7">PH27A</strain>
    </source>
</reference>
<evidence type="ECO:0000256" key="5">
    <source>
        <dbReference type="SAM" id="MobiDB-lite"/>
    </source>
</evidence>
<dbReference type="Gene3D" id="3.30.1150.10">
    <property type="match status" value="1"/>
</dbReference>
<dbReference type="RefSeq" id="WP_068997845.1">
    <property type="nucleotide sequence ID" value="NZ_MDTQ01000001.1"/>
</dbReference>
<proteinExistence type="predicted"/>
<gene>
    <name evidence="6" type="ORF">BFW38_07575</name>
</gene>
<accession>A0A1E2V8U4</accession>
<comment type="subcellular location">
    <subcellularLocation>
        <location evidence="1">Membrane</location>
        <topology evidence="1">Single-pass membrane protein</topology>
    </subcellularLocation>
</comment>
<keyword evidence="7" id="KW-1185">Reference proteome</keyword>
<comment type="caution">
    <text evidence="6">The sequence shown here is derived from an EMBL/GenBank/DDBJ whole genome shotgun (WGS) entry which is preliminary data.</text>
</comment>
<dbReference type="Pfam" id="PF13103">
    <property type="entry name" value="TonB_2"/>
    <property type="match status" value="1"/>
</dbReference>
<evidence type="ECO:0008006" key="8">
    <source>
        <dbReference type="Google" id="ProtNLM"/>
    </source>
</evidence>
<dbReference type="InterPro" id="IPR006260">
    <property type="entry name" value="TonB/TolA_C"/>
</dbReference>
<dbReference type="AlphaFoldDB" id="A0A1E2V8U4"/>
<name>A0A1E2V8U4_9GAMM</name>
<dbReference type="Proteomes" id="UP000094291">
    <property type="component" value="Unassembled WGS sequence"/>
</dbReference>
<dbReference type="STRING" id="197479.BFW38_07575"/>
<evidence type="ECO:0000256" key="1">
    <source>
        <dbReference type="ARBA" id="ARBA00004167"/>
    </source>
</evidence>
<dbReference type="OrthoDB" id="9779830at2"/>
<dbReference type="EMBL" id="MDTQ01000001">
    <property type="protein sequence ID" value="ODC03429.1"/>
    <property type="molecule type" value="Genomic_DNA"/>
</dbReference>
<evidence type="ECO:0000256" key="4">
    <source>
        <dbReference type="ARBA" id="ARBA00023136"/>
    </source>
</evidence>
<evidence type="ECO:0000256" key="2">
    <source>
        <dbReference type="ARBA" id="ARBA00022692"/>
    </source>
</evidence>
<organism evidence="6 7">
    <name type="scientific">Terasakiispira papahanaumokuakeensis</name>
    <dbReference type="NCBI Taxonomy" id="197479"/>
    <lineage>
        <taxon>Bacteria</taxon>
        <taxon>Pseudomonadati</taxon>
        <taxon>Pseudomonadota</taxon>
        <taxon>Gammaproteobacteria</taxon>
        <taxon>Oceanospirillales</taxon>
        <taxon>Terasakiispira</taxon>
    </lineage>
</organism>